<name>A0A813I5W5_POLGL</name>
<dbReference type="EMBL" id="CAJNNW010003964">
    <property type="protein sequence ID" value="CAE8645955.1"/>
    <property type="molecule type" value="Genomic_DNA"/>
</dbReference>
<organism evidence="1 2">
    <name type="scientific">Polarella glacialis</name>
    <name type="common">Dinoflagellate</name>
    <dbReference type="NCBI Taxonomy" id="89957"/>
    <lineage>
        <taxon>Eukaryota</taxon>
        <taxon>Sar</taxon>
        <taxon>Alveolata</taxon>
        <taxon>Dinophyceae</taxon>
        <taxon>Suessiales</taxon>
        <taxon>Suessiaceae</taxon>
        <taxon>Polarella</taxon>
    </lineage>
</organism>
<evidence type="ECO:0000313" key="2">
    <source>
        <dbReference type="Proteomes" id="UP000626109"/>
    </source>
</evidence>
<dbReference type="SUPFAM" id="SSF53335">
    <property type="entry name" value="S-adenosyl-L-methionine-dependent methyltransferases"/>
    <property type="match status" value="1"/>
</dbReference>
<reference evidence="1" key="1">
    <citation type="submission" date="2021-02" db="EMBL/GenBank/DDBJ databases">
        <authorList>
            <person name="Dougan E. K."/>
            <person name="Rhodes N."/>
            <person name="Thang M."/>
            <person name="Chan C."/>
        </authorList>
    </citation>
    <scope>NUCLEOTIDE SEQUENCE</scope>
</reference>
<gene>
    <name evidence="1" type="ORF">PGLA2088_LOCUS4372</name>
</gene>
<dbReference type="Proteomes" id="UP000626109">
    <property type="component" value="Unassembled WGS sequence"/>
</dbReference>
<dbReference type="InterPro" id="IPR029063">
    <property type="entry name" value="SAM-dependent_MTases_sf"/>
</dbReference>
<dbReference type="AlphaFoldDB" id="A0A813I5W5"/>
<accession>A0A813I5W5</accession>
<comment type="caution">
    <text evidence="1">The sequence shown here is derived from an EMBL/GenBank/DDBJ whole genome shotgun (WGS) entry which is preliminary data.</text>
</comment>
<protein>
    <submittedName>
        <fullName evidence="1">Uncharacterized protein</fullName>
    </submittedName>
</protein>
<proteinExistence type="predicted"/>
<sequence length="154" mass="16487">MLSNHATADGLQWEVQDVRNLALGSPVAALGPFDGAVEKGCLDALLCSSEAEASSYIGGLASLLAPGAKLLIVSNSPARHRHLTAKFEVQEVTPVFPQDGPFGPSLYVCRARGHDITPVDSDEEDRHLRLTVGSDISSEEERHLRLTVQSDISD</sequence>
<dbReference type="Gene3D" id="3.40.50.150">
    <property type="entry name" value="Vaccinia Virus protein VP39"/>
    <property type="match status" value="1"/>
</dbReference>
<evidence type="ECO:0000313" key="1">
    <source>
        <dbReference type="EMBL" id="CAE8645955.1"/>
    </source>
</evidence>